<dbReference type="EMBL" id="CAJFCV020000002">
    <property type="protein sequence ID" value="CAG9094819.1"/>
    <property type="molecule type" value="Genomic_DNA"/>
</dbReference>
<evidence type="ECO:0000256" key="1">
    <source>
        <dbReference type="SAM" id="Phobius"/>
    </source>
</evidence>
<dbReference type="Pfam" id="PF10326">
    <property type="entry name" value="7TM_GPCR_Str"/>
    <property type="match status" value="1"/>
</dbReference>
<dbReference type="OrthoDB" id="5820288at2759"/>
<evidence type="ECO:0000313" key="4">
    <source>
        <dbReference type="Proteomes" id="UP000095284"/>
    </source>
</evidence>
<name>A0A1I7RVX2_BURXY</name>
<dbReference type="PANTHER" id="PTHR22943">
    <property type="entry name" value="7-TRANSMEMBRANE DOMAIN RECEPTOR C.ELEGANS"/>
    <property type="match status" value="1"/>
</dbReference>
<accession>A0A1I7RVX2</accession>
<evidence type="ECO:0000313" key="5">
    <source>
        <dbReference type="Proteomes" id="UP000659654"/>
    </source>
</evidence>
<evidence type="ECO:0000313" key="6">
    <source>
        <dbReference type="WBParaSite" id="BXY_0488500.1"/>
    </source>
</evidence>
<dbReference type="PANTHER" id="PTHR22943:SF248">
    <property type="entry name" value="SEVEN TM RECEPTOR"/>
    <property type="match status" value="1"/>
</dbReference>
<feature type="transmembrane region" description="Helical" evidence="1">
    <location>
        <begin position="44"/>
        <end position="69"/>
    </location>
</feature>
<dbReference type="InterPro" id="IPR019428">
    <property type="entry name" value="7TM_GPCR_serpentine_rcpt_Str"/>
</dbReference>
<organism evidence="4 6">
    <name type="scientific">Bursaphelenchus xylophilus</name>
    <name type="common">Pinewood nematode worm</name>
    <name type="synonym">Aphelenchoides xylophilus</name>
    <dbReference type="NCBI Taxonomy" id="6326"/>
    <lineage>
        <taxon>Eukaryota</taxon>
        <taxon>Metazoa</taxon>
        <taxon>Ecdysozoa</taxon>
        <taxon>Nematoda</taxon>
        <taxon>Chromadorea</taxon>
        <taxon>Rhabditida</taxon>
        <taxon>Tylenchina</taxon>
        <taxon>Tylenchomorpha</taxon>
        <taxon>Aphelenchoidea</taxon>
        <taxon>Aphelenchoididae</taxon>
        <taxon>Bursaphelenchus</taxon>
    </lineage>
</organism>
<dbReference type="EMBL" id="CAJFDI010000002">
    <property type="protein sequence ID" value="CAD5214393.1"/>
    <property type="molecule type" value="Genomic_DNA"/>
</dbReference>
<proteinExistence type="predicted"/>
<protein>
    <submittedName>
        <fullName evidence="2">(pine wood nematode) hypothetical protein</fullName>
    </submittedName>
</protein>
<feature type="transmembrane region" description="Helical" evidence="1">
    <location>
        <begin position="191"/>
        <end position="211"/>
    </location>
</feature>
<feature type="transmembrane region" description="Helical" evidence="1">
    <location>
        <begin position="12"/>
        <end position="32"/>
    </location>
</feature>
<evidence type="ECO:0000313" key="2">
    <source>
        <dbReference type="EMBL" id="CAD5214393.1"/>
    </source>
</evidence>
<dbReference type="AlphaFoldDB" id="A0A1I7RVX2"/>
<dbReference type="Proteomes" id="UP000582659">
    <property type="component" value="Unassembled WGS sequence"/>
</dbReference>
<dbReference type="WBParaSite" id="BXY_0488500.1">
    <property type="protein sequence ID" value="BXY_0488500.1"/>
    <property type="gene ID" value="BXY_0488500"/>
</dbReference>
<keyword evidence="1" id="KW-1133">Transmembrane helix</keyword>
<keyword evidence="5" id="KW-1185">Reference proteome</keyword>
<keyword evidence="1" id="KW-0472">Membrane</keyword>
<feature type="transmembrane region" description="Helical" evidence="1">
    <location>
        <begin position="232"/>
        <end position="258"/>
    </location>
</feature>
<feature type="transmembrane region" description="Helical" evidence="1">
    <location>
        <begin position="264"/>
        <end position="288"/>
    </location>
</feature>
<gene>
    <name evidence="2" type="ORF">BXYJ_LOCUS3507</name>
</gene>
<dbReference type="Proteomes" id="UP000095284">
    <property type="component" value="Unplaced"/>
</dbReference>
<evidence type="ECO:0000313" key="3">
    <source>
        <dbReference type="EMBL" id="CAG9094819.1"/>
    </source>
</evidence>
<reference evidence="6" key="1">
    <citation type="submission" date="2016-11" db="UniProtKB">
        <authorList>
            <consortium name="WormBaseParasite"/>
        </authorList>
    </citation>
    <scope>IDENTIFICATION</scope>
</reference>
<reference evidence="3" key="2">
    <citation type="submission" date="2020-08" db="EMBL/GenBank/DDBJ databases">
        <authorList>
            <person name="Kikuchi T."/>
        </authorList>
    </citation>
    <scope>NUCLEOTIDE SEQUENCE</scope>
    <source>
        <strain evidence="2">Ka4C1</strain>
    </source>
</reference>
<sequence>MTSRRTFQFTANVLQATSIFTCLLVICSARVLDRRKIHPDYQFIVTFNATIDLMFACFLCAFSFTPILVDHVLIITVEQPLFQNMSGRSTAIVVQAMVSLVEATILCVAVHFYYRYKVVCKSQSWTHRRYLTTYFGWFSLVVLYFILSLSAVEKMEDYVEVLKGLENYRNNTPVFCVYDVDHTPSVLMLSFYQLILTVFYAFTGYCGFKVVRKVKKYDPTVKSTLRAQRYMVGVLALQAIYPLFLLTLPATLMVILAYLRVTVIPYYFLSIMLQSLPLLNSISILTLVPSYRRLITGQKQKHARPFMQSDATLFSRRIDWSKYDTSRA</sequence>
<dbReference type="Proteomes" id="UP000659654">
    <property type="component" value="Unassembled WGS sequence"/>
</dbReference>
<feature type="transmembrane region" description="Helical" evidence="1">
    <location>
        <begin position="89"/>
        <end position="114"/>
    </location>
</feature>
<keyword evidence="1" id="KW-0812">Transmembrane</keyword>
<dbReference type="SUPFAM" id="SSF81321">
    <property type="entry name" value="Family A G protein-coupled receptor-like"/>
    <property type="match status" value="1"/>
</dbReference>
<feature type="transmembrane region" description="Helical" evidence="1">
    <location>
        <begin position="134"/>
        <end position="152"/>
    </location>
</feature>